<dbReference type="Proteomes" id="UP000308054">
    <property type="component" value="Unassembled WGS sequence"/>
</dbReference>
<dbReference type="EC" id="4.3.1.15" evidence="4"/>
<reference evidence="4 5" key="1">
    <citation type="journal article" date="2017" name="Int. J. Syst. Evol. Microbiol.">
        <title>Marinicauda algicola sp. nov., isolated from a marine red alga Rhodosorus marinus.</title>
        <authorList>
            <person name="Jeong S.E."/>
            <person name="Jeon S.H."/>
            <person name="Chun B.H."/>
            <person name="Kim D.W."/>
            <person name="Jeon C.O."/>
        </authorList>
    </citation>
    <scope>NUCLEOTIDE SEQUENCE [LARGE SCALE GENOMIC DNA]</scope>
    <source>
        <strain evidence="4 5">JCM 31718</strain>
    </source>
</reference>
<keyword evidence="4" id="KW-0456">Lyase</keyword>
<dbReference type="PANTHER" id="PTHR42937">
    <property type="match status" value="1"/>
</dbReference>
<evidence type="ECO:0000313" key="4">
    <source>
        <dbReference type="EMBL" id="TGY87214.1"/>
    </source>
</evidence>
<dbReference type="Gene3D" id="3.40.50.1100">
    <property type="match status" value="2"/>
</dbReference>
<keyword evidence="2" id="KW-0663">Pyridoxal phosphate</keyword>
<comment type="caution">
    <text evidence="4">The sequence shown here is derived from an EMBL/GenBank/DDBJ whole genome shotgun (WGS) entry which is preliminary data.</text>
</comment>
<evidence type="ECO:0000256" key="1">
    <source>
        <dbReference type="ARBA" id="ARBA00001933"/>
    </source>
</evidence>
<dbReference type="PANTHER" id="PTHR42937:SF1">
    <property type="entry name" value="DIAMINOPROPIONATE AMMONIA-LYASE"/>
    <property type="match status" value="1"/>
</dbReference>
<proteinExistence type="predicted"/>
<protein>
    <submittedName>
        <fullName evidence="4">Diaminopropionate ammonia-lyase</fullName>
        <ecNumber evidence="4">4.3.1.15</ecNumber>
    </submittedName>
</protein>
<organism evidence="4 5">
    <name type="scientific">Marinicauda algicola</name>
    <dbReference type="NCBI Taxonomy" id="2029849"/>
    <lineage>
        <taxon>Bacteria</taxon>
        <taxon>Pseudomonadati</taxon>
        <taxon>Pseudomonadota</taxon>
        <taxon>Alphaproteobacteria</taxon>
        <taxon>Maricaulales</taxon>
        <taxon>Maricaulaceae</taxon>
        <taxon>Marinicauda</taxon>
    </lineage>
</organism>
<gene>
    <name evidence="4" type="ORF">E5163_15960</name>
</gene>
<evidence type="ECO:0000259" key="3">
    <source>
        <dbReference type="Pfam" id="PF00291"/>
    </source>
</evidence>
<dbReference type="SUPFAM" id="SSF53686">
    <property type="entry name" value="Tryptophan synthase beta subunit-like PLP-dependent enzymes"/>
    <property type="match status" value="1"/>
</dbReference>
<dbReference type="CDD" id="cd00640">
    <property type="entry name" value="Trp-synth-beta_II"/>
    <property type="match status" value="1"/>
</dbReference>
<dbReference type="InterPro" id="IPR036052">
    <property type="entry name" value="TrpB-like_PALP_sf"/>
</dbReference>
<dbReference type="AlphaFoldDB" id="A0A4S2GW30"/>
<dbReference type="GO" id="GO:0008838">
    <property type="term" value="F:diaminopropionate ammonia-lyase activity"/>
    <property type="evidence" value="ECO:0007669"/>
    <property type="project" value="UniProtKB-EC"/>
</dbReference>
<evidence type="ECO:0000313" key="5">
    <source>
        <dbReference type="Proteomes" id="UP000308054"/>
    </source>
</evidence>
<evidence type="ECO:0000256" key="2">
    <source>
        <dbReference type="ARBA" id="ARBA00022898"/>
    </source>
</evidence>
<comment type="cofactor">
    <cofactor evidence="1">
        <name>pyridoxal 5'-phosphate</name>
        <dbReference type="ChEBI" id="CHEBI:597326"/>
    </cofactor>
</comment>
<dbReference type="OrthoDB" id="34584at2"/>
<feature type="domain" description="Tryptophan synthase beta chain-like PALP" evidence="3">
    <location>
        <begin position="42"/>
        <end position="361"/>
    </location>
</feature>
<dbReference type="NCBIfam" id="NF006058">
    <property type="entry name" value="PRK08206.1"/>
    <property type="match status" value="1"/>
</dbReference>
<name>A0A4S2GW30_9PROT</name>
<dbReference type="InterPro" id="IPR001926">
    <property type="entry name" value="TrpB-like_PALP"/>
</dbReference>
<accession>A0A4S2GW30</accession>
<dbReference type="RefSeq" id="WP_135997517.1">
    <property type="nucleotide sequence ID" value="NZ_CP071057.1"/>
</dbReference>
<dbReference type="EMBL" id="SRXW01000007">
    <property type="protein sequence ID" value="TGY87214.1"/>
    <property type="molecule type" value="Genomic_DNA"/>
</dbReference>
<dbReference type="Pfam" id="PF00291">
    <property type="entry name" value="PALP"/>
    <property type="match status" value="1"/>
</dbReference>
<sequence>MALLLNETRVAPEKWPDLLTARFGLEAVGDPRRMLQACPVHAETGLIELAGLAGELGIKRIWWKDERSRMRLNSFKALGGAYAVARQLERRMTQALKSAPEPEALIGGAASAIAQDITVTCATDGNHGLSVAAGAHVFGMRCVIFVHARVPDWRIRRIEAKGAEVRVVDGVFDDAVAKAEEMAQSQGWILVADTSPRAEDEIAGDVIQGYSQLADEIHRQLEEESAAPSHLFVQSGVGGLAAAVIAGMAARRGEDAPFSVCVDPARAPALYESFRAGKAVRSPDRGGTVMEMLDCYAPSALAWEALKRSAHAFMTVEDDTTRRAVELLAEGRGDDPAIEATETAAAGLGALIEALEDEEMRERCGLDGSSEVVLIGTEAPRRS</sequence>
<keyword evidence="5" id="KW-1185">Reference proteome</keyword>